<dbReference type="Proteomes" id="UP000198253">
    <property type="component" value="Chromosome I"/>
</dbReference>
<dbReference type="InParanoid" id="A0A1C4ZIT2"/>
<accession>A0A1C4ZIT2</accession>
<gene>
    <name evidence="6" type="ORF">GA0070618_5332</name>
</gene>
<evidence type="ECO:0000313" key="6">
    <source>
        <dbReference type="EMBL" id="SCF32957.1"/>
    </source>
</evidence>
<evidence type="ECO:0000313" key="7">
    <source>
        <dbReference type="Proteomes" id="UP000198253"/>
    </source>
</evidence>
<organism evidence="6 7">
    <name type="scientific">Micromonospora echinospora</name>
    <name type="common">Micromonospora purpurea</name>
    <dbReference type="NCBI Taxonomy" id="1877"/>
    <lineage>
        <taxon>Bacteria</taxon>
        <taxon>Bacillati</taxon>
        <taxon>Actinomycetota</taxon>
        <taxon>Actinomycetes</taxon>
        <taxon>Micromonosporales</taxon>
        <taxon>Micromonosporaceae</taxon>
        <taxon>Micromonospora</taxon>
    </lineage>
</organism>
<protein>
    <submittedName>
        <fullName evidence="6">Taurine dioxygenase, alpha-ketoglutarate-dependent</fullName>
    </submittedName>
</protein>
<proteinExistence type="predicted"/>
<dbReference type="Pfam" id="PF02668">
    <property type="entry name" value="TauD"/>
    <property type="match status" value="1"/>
</dbReference>
<evidence type="ECO:0000256" key="4">
    <source>
        <dbReference type="ARBA" id="ARBA00023194"/>
    </source>
</evidence>
<sequence length="315" mass="35522">MSTSVPSPQAVLPLVIEGTGVAVEHLRTNRATVRRSLTAHGAVLLRGFDVGGVEGFEDCVRALSGAPLTYTEQSTPRSRIKGNVYTSTEYPPHAEIPLHTEMSYQAVWPLVLFFYCVEPPHTRGATPLASTRLVYELIDPSVREEFERRRWMVLRNYGDDVGLRWWTAFDTEDRAQVERLCRAGGVVPEWVGARGLRTRAVRDAVHRHPVTGDPVWFNHIVLFHESSLDPDVREAIRDIYGEDGFPHNTYYGDGAVIPDDVVDHLRQCYRAASIRFDYRREDLVIVDNMAVAHGREPYTGPRRIAVAMSEPSDGR</sequence>
<keyword evidence="7" id="KW-1185">Reference proteome</keyword>
<evidence type="ECO:0000259" key="5">
    <source>
        <dbReference type="Pfam" id="PF02668"/>
    </source>
</evidence>
<keyword evidence="3" id="KW-0408">Iron</keyword>
<dbReference type="EMBL" id="LT607413">
    <property type="protein sequence ID" value="SCF32957.1"/>
    <property type="molecule type" value="Genomic_DNA"/>
</dbReference>
<evidence type="ECO:0000256" key="1">
    <source>
        <dbReference type="ARBA" id="ARBA00001954"/>
    </source>
</evidence>
<reference evidence="7" key="1">
    <citation type="submission" date="2016-06" db="EMBL/GenBank/DDBJ databases">
        <authorList>
            <person name="Varghese N."/>
            <person name="Submissions Spin"/>
        </authorList>
    </citation>
    <scope>NUCLEOTIDE SEQUENCE [LARGE SCALE GENOMIC DNA]</scope>
    <source>
        <strain evidence="7">DSM 43816</strain>
    </source>
</reference>
<name>A0A1C4ZIT2_MICEC</name>
<dbReference type="InterPro" id="IPR042098">
    <property type="entry name" value="TauD-like_sf"/>
</dbReference>
<dbReference type="PANTHER" id="PTHR10696">
    <property type="entry name" value="GAMMA-BUTYROBETAINE HYDROXYLASE-RELATED"/>
    <property type="match status" value="1"/>
</dbReference>
<keyword evidence="4" id="KW-0045">Antibiotic biosynthesis</keyword>
<dbReference type="RefSeq" id="WP_088984039.1">
    <property type="nucleotide sequence ID" value="NZ_LT607413.1"/>
</dbReference>
<keyword evidence="2" id="KW-0560">Oxidoreductase</keyword>
<dbReference type="AlphaFoldDB" id="A0A1C4ZIT2"/>
<dbReference type="GO" id="GO:0017000">
    <property type="term" value="P:antibiotic biosynthetic process"/>
    <property type="evidence" value="ECO:0007669"/>
    <property type="project" value="UniProtKB-KW"/>
</dbReference>
<evidence type="ECO:0000256" key="2">
    <source>
        <dbReference type="ARBA" id="ARBA00023002"/>
    </source>
</evidence>
<dbReference type="SUPFAM" id="SSF51197">
    <property type="entry name" value="Clavaminate synthase-like"/>
    <property type="match status" value="1"/>
</dbReference>
<dbReference type="OrthoDB" id="9769888at2"/>
<evidence type="ECO:0000256" key="3">
    <source>
        <dbReference type="ARBA" id="ARBA00023004"/>
    </source>
</evidence>
<feature type="domain" description="TauD/TfdA-like" evidence="5">
    <location>
        <begin position="26"/>
        <end position="306"/>
    </location>
</feature>
<keyword evidence="6" id="KW-0223">Dioxygenase</keyword>
<dbReference type="GO" id="GO:0051213">
    <property type="term" value="F:dioxygenase activity"/>
    <property type="evidence" value="ECO:0007669"/>
    <property type="project" value="UniProtKB-KW"/>
</dbReference>
<dbReference type="InterPro" id="IPR050411">
    <property type="entry name" value="AlphaKG_dependent_hydroxylases"/>
</dbReference>
<comment type="cofactor">
    <cofactor evidence="1">
        <name>Fe(2+)</name>
        <dbReference type="ChEBI" id="CHEBI:29033"/>
    </cofactor>
</comment>
<dbReference type="PANTHER" id="PTHR10696:SF56">
    <property type="entry name" value="TAUD_TFDA-LIKE DOMAIN-CONTAINING PROTEIN"/>
    <property type="match status" value="1"/>
</dbReference>
<dbReference type="InterPro" id="IPR003819">
    <property type="entry name" value="TauD/TfdA-like"/>
</dbReference>
<dbReference type="Gene3D" id="3.60.130.10">
    <property type="entry name" value="Clavaminate synthase-like"/>
    <property type="match status" value="1"/>
</dbReference>